<keyword evidence="3" id="KW-0808">Transferase</keyword>
<dbReference type="OrthoDB" id="422827at2759"/>
<dbReference type="PROSITE" id="PS50105">
    <property type="entry name" value="SAM_DOMAIN"/>
    <property type="match status" value="1"/>
</dbReference>
<evidence type="ECO:0000256" key="3">
    <source>
        <dbReference type="ARBA" id="ARBA00022679"/>
    </source>
</evidence>
<dbReference type="SMART" id="SM00454">
    <property type="entry name" value="SAM"/>
    <property type="match status" value="1"/>
</dbReference>
<evidence type="ECO:0000259" key="11">
    <source>
        <dbReference type="PROSITE" id="PS50105"/>
    </source>
</evidence>
<reference evidence="12 13" key="2">
    <citation type="submission" date="2018-10" db="EMBL/GenBank/DDBJ databases">
        <authorList>
            <consortium name="Pathogen Informatics"/>
        </authorList>
    </citation>
    <scope>NUCLEOTIDE SEQUENCE [LARGE SCALE GENOMIC DNA]</scope>
</reference>
<evidence type="ECO:0000256" key="8">
    <source>
        <dbReference type="ARBA" id="ARBA00023136"/>
    </source>
</evidence>
<evidence type="ECO:0000313" key="13">
    <source>
        <dbReference type="Proteomes" id="UP000274131"/>
    </source>
</evidence>
<evidence type="ECO:0000313" key="14">
    <source>
        <dbReference type="WBParaSite" id="EVEC_0000924001-mRNA-1"/>
    </source>
</evidence>
<feature type="region of interest" description="Disordered" evidence="9">
    <location>
        <begin position="1"/>
        <end position="26"/>
    </location>
</feature>
<dbReference type="GO" id="GO:0005789">
    <property type="term" value="C:endoplasmic reticulum membrane"/>
    <property type="evidence" value="ECO:0007669"/>
    <property type="project" value="TreeGrafter"/>
</dbReference>
<keyword evidence="7" id="KW-0443">Lipid metabolism</keyword>
<dbReference type="Pfam" id="PF14360">
    <property type="entry name" value="PAP2_C"/>
    <property type="match status" value="1"/>
</dbReference>
<evidence type="ECO:0000256" key="2">
    <source>
        <dbReference type="ARBA" id="ARBA00005441"/>
    </source>
</evidence>
<comment type="subcellular location">
    <subcellularLocation>
        <location evidence="1">Membrane</location>
        <topology evidence="1">Multi-pass membrane protein</topology>
    </subcellularLocation>
</comment>
<evidence type="ECO:0000256" key="9">
    <source>
        <dbReference type="SAM" id="MobiDB-lite"/>
    </source>
</evidence>
<dbReference type="GO" id="GO:0005886">
    <property type="term" value="C:plasma membrane"/>
    <property type="evidence" value="ECO:0007669"/>
    <property type="project" value="TreeGrafter"/>
</dbReference>
<dbReference type="PANTHER" id="PTHR21290">
    <property type="entry name" value="SPHINGOMYELIN SYNTHETASE"/>
    <property type="match status" value="1"/>
</dbReference>
<evidence type="ECO:0000256" key="6">
    <source>
        <dbReference type="ARBA" id="ARBA00022989"/>
    </source>
</evidence>
<feature type="domain" description="SAM" evidence="11">
    <location>
        <begin position="38"/>
        <end position="104"/>
    </location>
</feature>
<dbReference type="InterPro" id="IPR001660">
    <property type="entry name" value="SAM"/>
</dbReference>
<reference evidence="14" key="1">
    <citation type="submission" date="2017-02" db="UniProtKB">
        <authorList>
            <consortium name="WormBaseParasite"/>
        </authorList>
    </citation>
    <scope>IDENTIFICATION</scope>
</reference>
<evidence type="ECO:0000256" key="1">
    <source>
        <dbReference type="ARBA" id="ARBA00004141"/>
    </source>
</evidence>
<keyword evidence="6 10" id="KW-1133">Transmembrane helix</keyword>
<accession>A0A0N4VEW6</accession>
<dbReference type="InterPro" id="IPR025749">
    <property type="entry name" value="Sphingomyelin_synth-like_dom"/>
</dbReference>
<dbReference type="GO" id="GO:0046513">
    <property type="term" value="P:ceramide biosynthetic process"/>
    <property type="evidence" value="ECO:0007669"/>
    <property type="project" value="TreeGrafter"/>
</dbReference>
<evidence type="ECO:0000256" key="7">
    <source>
        <dbReference type="ARBA" id="ARBA00023098"/>
    </source>
</evidence>
<evidence type="ECO:0000256" key="5">
    <source>
        <dbReference type="ARBA" id="ARBA00022919"/>
    </source>
</evidence>
<feature type="transmembrane region" description="Helical" evidence="10">
    <location>
        <begin position="212"/>
        <end position="233"/>
    </location>
</feature>
<dbReference type="GO" id="GO:0033188">
    <property type="term" value="F:sphingomyelin synthase activity"/>
    <property type="evidence" value="ECO:0007669"/>
    <property type="project" value="TreeGrafter"/>
</dbReference>
<dbReference type="GO" id="GO:0047493">
    <property type="term" value="F:ceramide cholinephosphotransferase activity"/>
    <property type="evidence" value="ECO:0007669"/>
    <property type="project" value="TreeGrafter"/>
</dbReference>
<dbReference type="Proteomes" id="UP000274131">
    <property type="component" value="Unassembled WGS sequence"/>
</dbReference>
<dbReference type="InterPro" id="IPR013761">
    <property type="entry name" value="SAM/pointed_sf"/>
</dbReference>
<evidence type="ECO:0000313" key="12">
    <source>
        <dbReference type="EMBL" id="VDD93930.1"/>
    </source>
</evidence>
<keyword evidence="8 10" id="KW-0472">Membrane</keyword>
<dbReference type="GO" id="GO:0000139">
    <property type="term" value="C:Golgi membrane"/>
    <property type="evidence" value="ECO:0007669"/>
    <property type="project" value="TreeGrafter"/>
</dbReference>
<keyword evidence="13" id="KW-1185">Reference proteome</keyword>
<dbReference type="AlphaFoldDB" id="A0A0N4VEW6"/>
<dbReference type="WBParaSite" id="EVEC_0000924001-mRNA-1">
    <property type="protein sequence ID" value="EVEC_0000924001-mRNA-1"/>
    <property type="gene ID" value="EVEC_0000924001"/>
</dbReference>
<keyword evidence="4 10" id="KW-0812">Transmembrane</keyword>
<dbReference type="Gene3D" id="1.10.150.50">
    <property type="entry name" value="Transcription Factor, Ets-1"/>
    <property type="match status" value="1"/>
</dbReference>
<protein>
    <submittedName>
        <fullName evidence="14">SAM domain-containing protein</fullName>
    </submittedName>
</protein>
<organism evidence="14">
    <name type="scientific">Enterobius vermicularis</name>
    <name type="common">Human pinworm</name>
    <dbReference type="NCBI Taxonomy" id="51028"/>
    <lineage>
        <taxon>Eukaryota</taxon>
        <taxon>Metazoa</taxon>
        <taxon>Ecdysozoa</taxon>
        <taxon>Nematoda</taxon>
        <taxon>Chromadorea</taxon>
        <taxon>Rhabditida</taxon>
        <taxon>Spirurina</taxon>
        <taxon>Oxyuridomorpha</taxon>
        <taxon>Oxyuroidea</taxon>
        <taxon>Oxyuridae</taxon>
        <taxon>Enterobius</taxon>
    </lineage>
</organism>
<feature type="transmembrane region" description="Helical" evidence="10">
    <location>
        <begin position="388"/>
        <end position="415"/>
    </location>
</feature>
<name>A0A0N4VEW6_ENTVE</name>
<comment type="similarity">
    <text evidence="2">Belongs to the sphingomyelin synthase family.</text>
</comment>
<dbReference type="PANTHER" id="PTHR21290:SF25">
    <property type="entry name" value="SPHINGOMYELIN SYNTHASE-RELATED PROTEIN 1"/>
    <property type="match status" value="1"/>
</dbReference>
<evidence type="ECO:0000256" key="10">
    <source>
        <dbReference type="SAM" id="Phobius"/>
    </source>
</evidence>
<keyword evidence="5" id="KW-0746">Sphingolipid metabolism</keyword>
<feature type="transmembrane region" description="Helical" evidence="10">
    <location>
        <begin position="256"/>
        <end position="281"/>
    </location>
</feature>
<gene>
    <name evidence="12" type="ORF">EVEC_LOCUS8681</name>
</gene>
<proteinExistence type="inferred from homology"/>
<dbReference type="Pfam" id="PF00536">
    <property type="entry name" value="SAM_1"/>
    <property type="match status" value="1"/>
</dbReference>
<dbReference type="STRING" id="51028.A0A0N4VEW6"/>
<sequence length="519" mass="59635">MRLDPYPQLPAADARPQTNGGIHSARDVDYHRKPVKDWDYADVAEWLSSEGFSAFANLIAFEHKIDGSMLLMLTEKDLREKPLEMTCLGDIKRLAIAISMLRDSAHPKLHTFPSTSSVQEPVHSSPKKTISKTAREHEDMLVCVEVEDGVVPIANADSKILADTRENANRVLTEIMSKDGEGEVRRVHLLSREEIIRQVESPDTKNKSYVKLFIAFCYCSFSLLITAFTMVIVHDRVPDMKTYPPLPDVVLDNLPFIPWAFEMCELIAVCLSTVWFIILFFHKHRVVIMRRMFSLTGTVFLLRCVTMIITSLSVPGAHLECRAKTYGSLWAKLWHAYHIWSKLGMSIRGVRTCGDYMFSGHTTAITLLNHLITEYTPDSWHGLHTATWVLNLFGIFFILAGHEHYSIDVFIAFYISSRMFLYYHAYAYNHYNLTFQDGRMRIWFPLGWFFEAGGHGRVPNEYEFPFSLPDVSWLSRKRNPSPTVVGSGEKRTRIPSLSLDRKNPSPENNNKPTRRRRKR</sequence>
<feature type="region of interest" description="Disordered" evidence="9">
    <location>
        <begin position="478"/>
        <end position="519"/>
    </location>
</feature>
<evidence type="ECO:0000256" key="4">
    <source>
        <dbReference type="ARBA" id="ARBA00022692"/>
    </source>
</evidence>
<dbReference type="SUPFAM" id="SSF47769">
    <property type="entry name" value="SAM/Pointed domain"/>
    <property type="match status" value="1"/>
</dbReference>
<dbReference type="CDD" id="cd09515">
    <property type="entry name" value="SAM_SGMS1-like"/>
    <property type="match status" value="1"/>
</dbReference>
<dbReference type="EMBL" id="UXUI01009554">
    <property type="protein sequence ID" value="VDD93930.1"/>
    <property type="molecule type" value="Genomic_DNA"/>
</dbReference>
<dbReference type="InterPro" id="IPR045221">
    <property type="entry name" value="Sphingomyelin_synth-like"/>
</dbReference>